<evidence type="ECO:0008006" key="5">
    <source>
        <dbReference type="Google" id="ProtNLM"/>
    </source>
</evidence>
<reference evidence="4" key="1">
    <citation type="submission" date="2016-03" db="EMBL/GenBank/DDBJ databases">
        <authorList>
            <person name="Guldener U."/>
        </authorList>
    </citation>
    <scope>NUCLEOTIDE SEQUENCE [LARGE SCALE GENOMIC DNA]</scope>
    <source>
        <strain evidence="4">04CH-RAC-A.6.1</strain>
    </source>
</reference>
<accession>A0A1E1LLN6</accession>
<evidence type="ECO:0000256" key="2">
    <source>
        <dbReference type="SAM" id="SignalP"/>
    </source>
</evidence>
<organism evidence="3 4">
    <name type="scientific">Rhynchosporium agropyri</name>
    <dbReference type="NCBI Taxonomy" id="914238"/>
    <lineage>
        <taxon>Eukaryota</taxon>
        <taxon>Fungi</taxon>
        <taxon>Dikarya</taxon>
        <taxon>Ascomycota</taxon>
        <taxon>Pezizomycotina</taxon>
        <taxon>Leotiomycetes</taxon>
        <taxon>Helotiales</taxon>
        <taxon>Ploettnerulaceae</taxon>
        <taxon>Rhynchosporium</taxon>
    </lineage>
</organism>
<evidence type="ECO:0000313" key="3">
    <source>
        <dbReference type="EMBL" id="CZT11395.1"/>
    </source>
</evidence>
<gene>
    <name evidence="3" type="ORF">RAG0_15562</name>
</gene>
<keyword evidence="2" id="KW-0732">Signal</keyword>
<name>A0A1E1LLN6_9HELO</name>
<protein>
    <recommendedName>
        <fullName evidence="5">Extracellular membrane protein CFEM domain-containing protein</fullName>
    </recommendedName>
</protein>
<sequence>MKFISLSIVIVVLLVLTLTSALGSGLEQRQGQVIDSAPTVEECANSLDCLSAAAWWSDCQRAHVIGQPFDPSSNVRSCLCPPGRAIPSHVDWSSKLHNCIVCVEKATGKQAADTPLSLQIEQIIGSPSAKVGYCHGTLSTQELVKKTKDLARAKDFPLELPETILRLNSEKVTRIVTTKNLSDSIHSNIDSAVSSVLAQSGFTQTEQSSTLTAVFSTQFSTFEAVPMETFLASIATAIPTAVSNNQFSTFEAVPMESFLASIATTIPTAVLDNQFSTFEAVPISSFLASFATAIPLPSPSFSDSSENPRGKIVPHPSGTTVKTCSHDNCLRQAIRSEPAVASFCAAYTKSLKSAPSGIPNPLPACDDSPARMSSACSCLASRTSLSTSASSTSAQISTIKASDPDMTAQTSSAPKLPSLMSSSAAPTSSLRSNLGRLRWASLPASSEVSDCRRSTECLRASNIFSTCAAEEHKLGGNVKSCFCATNQASWTSSLSICAACIAKSLPDSPPSTAPAGRDLMVQVVDMTALIYCEPDSQGSLERLIKAGWIITAYLQSPVMLFDMSMEDIQ</sequence>
<dbReference type="OrthoDB" id="3550211at2759"/>
<feature type="compositionally biased region" description="Low complexity" evidence="1">
    <location>
        <begin position="411"/>
        <end position="424"/>
    </location>
</feature>
<proteinExistence type="predicted"/>
<feature type="signal peptide" evidence="2">
    <location>
        <begin position="1"/>
        <end position="23"/>
    </location>
</feature>
<evidence type="ECO:0000313" key="4">
    <source>
        <dbReference type="Proteomes" id="UP000178912"/>
    </source>
</evidence>
<dbReference type="EMBL" id="FJUX01000140">
    <property type="protein sequence ID" value="CZT11395.1"/>
    <property type="molecule type" value="Genomic_DNA"/>
</dbReference>
<feature type="region of interest" description="Disordered" evidence="1">
    <location>
        <begin position="396"/>
        <end position="424"/>
    </location>
</feature>
<feature type="chain" id="PRO_5009447342" description="Extracellular membrane protein CFEM domain-containing protein" evidence="2">
    <location>
        <begin position="24"/>
        <end position="569"/>
    </location>
</feature>
<keyword evidence="4" id="KW-1185">Reference proteome</keyword>
<dbReference type="AlphaFoldDB" id="A0A1E1LLN6"/>
<evidence type="ECO:0000256" key="1">
    <source>
        <dbReference type="SAM" id="MobiDB-lite"/>
    </source>
</evidence>
<dbReference type="Proteomes" id="UP000178912">
    <property type="component" value="Unassembled WGS sequence"/>
</dbReference>